<dbReference type="PROSITE" id="PS51257">
    <property type="entry name" value="PROKAR_LIPOPROTEIN"/>
    <property type="match status" value="1"/>
</dbReference>
<evidence type="ECO:0000313" key="5">
    <source>
        <dbReference type="EMBL" id="GHE24935.1"/>
    </source>
</evidence>
<dbReference type="PANTHER" id="PTHR32347:SF29">
    <property type="entry name" value="UPF0194 MEMBRANE PROTEIN YBHG"/>
    <property type="match status" value="1"/>
</dbReference>
<keyword evidence="6" id="KW-1185">Reference proteome</keyword>
<dbReference type="RefSeq" id="WP_146471735.1">
    <property type="nucleotide sequence ID" value="NZ_BNCF01000001.1"/>
</dbReference>
<dbReference type="PANTHER" id="PTHR32347">
    <property type="entry name" value="EFFLUX SYSTEM COMPONENT YKNX-RELATED"/>
    <property type="match status" value="1"/>
</dbReference>
<dbReference type="Gene3D" id="1.10.287.470">
    <property type="entry name" value="Helix hairpin bin"/>
    <property type="match status" value="1"/>
</dbReference>
<dbReference type="OrthoDB" id="8558741at2"/>
<evidence type="ECO:0000256" key="3">
    <source>
        <dbReference type="SAM" id="Coils"/>
    </source>
</evidence>
<comment type="subcellular location">
    <subcellularLocation>
        <location evidence="1">Cell envelope</location>
    </subcellularLocation>
</comment>
<proteinExistence type="predicted"/>
<feature type="domain" description="YbhG-like alpha-helical hairpin" evidence="4">
    <location>
        <begin position="92"/>
        <end position="200"/>
    </location>
</feature>
<organism evidence="5 6">
    <name type="scientific">Vulcaniibacterium thermophilum</name>
    <dbReference type="NCBI Taxonomy" id="1169913"/>
    <lineage>
        <taxon>Bacteria</taxon>
        <taxon>Pseudomonadati</taxon>
        <taxon>Pseudomonadota</taxon>
        <taxon>Gammaproteobacteria</taxon>
        <taxon>Lysobacterales</taxon>
        <taxon>Lysobacteraceae</taxon>
        <taxon>Vulcaniibacterium</taxon>
    </lineage>
</organism>
<accession>A0A919D7D4</accession>
<evidence type="ECO:0000259" key="4">
    <source>
        <dbReference type="Pfam" id="PF25881"/>
    </source>
</evidence>
<protein>
    <submittedName>
        <fullName evidence="5">Membrane protein</fullName>
    </submittedName>
</protein>
<dbReference type="AlphaFoldDB" id="A0A919D7D4"/>
<dbReference type="Pfam" id="PF25881">
    <property type="entry name" value="HH_YBHG"/>
    <property type="match status" value="1"/>
</dbReference>
<evidence type="ECO:0000313" key="6">
    <source>
        <dbReference type="Proteomes" id="UP000636453"/>
    </source>
</evidence>
<gene>
    <name evidence="5" type="ORF">GCM10007167_00930</name>
</gene>
<name>A0A919D7D4_9GAMM</name>
<dbReference type="InterPro" id="IPR059052">
    <property type="entry name" value="HH_YbhG-like"/>
</dbReference>
<dbReference type="EMBL" id="BNCF01000001">
    <property type="protein sequence ID" value="GHE24935.1"/>
    <property type="molecule type" value="Genomic_DNA"/>
</dbReference>
<dbReference type="InterPro" id="IPR050465">
    <property type="entry name" value="UPF0194_transport"/>
</dbReference>
<evidence type="ECO:0000256" key="1">
    <source>
        <dbReference type="ARBA" id="ARBA00004196"/>
    </source>
</evidence>
<reference evidence="5" key="1">
    <citation type="journal article" date="2014" name="Int. J. Syst. Evol. Microbiol.">
        <title>Complete genome sequence of Corynebacterium casei LMG S-19264T (=DSM 44701T), isolated from a smear-ripened cheese.</title>
        <authorList>
            <consortium name="US DOE Joint Genome Institute (JGI-PGF)"/>
            <person name="Walter F."/>
            <person name="Albersmeier A."/>
            <person name="Kalinowski J."/>
            <person name="Ruckert C."/>
        </authorList>
    </citation>
    <scope>NUCLEOTIDE SEQUENCE</scope>
    <source>
        <strain evidence="5">KCTC 32020</strain>
    </source>
</reference>
<sequence length="335" mass="36169">MSPSSHRPHARPATTRRRLRTFCAPLAALLLAACTAEPPQALGTLEYDRVTLTAPASERILAVLVREGERVRAGQPLLRVEPARTRAAEQAARADVERSRAQLDELREGPRAEAIARARAELAAARAQAREAQAYHARLQPLARQRLVAAADADRARAAAENAVARERAAEQALQELERGTRPEQIAQGEAAVRAAEARATAQAVTLAKLTVSAPRAGRVDSLPYEPGDEPPAGAPLAVLQVGDRPHARIYVPQPLRASVRVGTPVQVEVDGRRYAGRVRMIRNEPAFTPYYALIGEDVARLSYLAEVELTDPRADGLPAGLPVGVRFAAERARD</sequence>
<comment type="caution">
    <text evidence="5">The sequence shown here is derived from an EMBL/GenBank/DDBJ whole genome shotgun (WGS) entry which is preliminary data.</text>
</comment>
<keyword evidence="2 3" id="KW-0175">Coiled coil</keyword>
<reference evidence="5" key="2">
    <citation type="submission" date="2020-09" db="EMBL/GenBank/DDBJ databases">
        <authorList>
            <person name="Sun Q."/>
            <person name="Kim S."/>
        </authorList>
    </citation>
    <scope>NUCLEOTIDE SEQUENCE</scope>
    <source>
        <strain evidence="5">KCTC 32020</strain>
    </source>
</reference>
<dbReference type="Proteomes" id="UP000636453">
    <property type="component" value="Unassembled WGS sequence"/>
</dbReference>
<dbReference type="GO" id="GO:0030313">
    <property type="term" value="C:cell envelope"/>
    <property type="evidence" value="ECO:0007669"/>
    <property type="project" value="UniProtKB-SubCell"/>
</dbReference>
<evidence type="ECO:0000256" key="2">
    <source>
        <dbReference type="ARBA" id="ARBA00023054"/>
    </source>
</evidence>
<feature type="coiled-coil region" evidence="3">
    <location>
        <begin position="89"/>
        <end position="135"/>
    </location>
</feature>
<dbReference type="Gene3D" id="2.40.50.100">
    <property type="match status" value="1"/>
</dbReference>
<dbReference type="SUPFAM" id="SSF111369">
    <property type="entry name" value="HlyD-like secretion proteins"/>
    <property type="match status" value="1"/>
</dbReference>